<keyword evidence="3" id="KW-1185">Reference proteome</keyword>
<reference evidence="2 3" key="1">
    <citation type="journal article" date="2019" name="Microorganisms">
        <title>Systematic Affiliation and Genome Analysis of Subtercola vilae DB165(T) with Particular Emphasis on Cold Adaptation of an Isolate from a High-Altitude Cold Volcano Lake.</title>
        <authorList>
            <person name="Villalobos A.S."/>
            <person name="Wiese J."/>
            <person name="Imhoff J.F."/>
            <person name="Dorador C."/>
            <person name="Keller A."/>
            <person name="Hentschel U."/>
        </authorList>
    </citation>
    <scope>NUCLEOTIDE SEQUENCE [LARGE SCALE GENOMIC DNA]</scope>
    <source>
        <strain evidence="2 3">DB165</strain>
    </source>
</reference>
<dbReference type="EMBL" id="QYRT01000012">
    <property type="protein sequence ID" value="TIH37442.1"/>
    <property type="molecule type" value="Genomic_DNA"/>
</dbReference>
<dbReference type="InterPro" id="IPR057204">
    <property type="entry name" value="DUF7882"/>
</dbReference>
<dbReference type="Pfam" id="PF25355">
    <property type="entry name" value="DUF7882"/>
    <property type="match status" value="1"/>
</dbReference>
<sequence length="104" mass="11649">MGTLTYGPAAKPISIDDRDLAHLQAVILTKLRRGESFSFTWERSSDLSSGHNTLWMHPHMFVEFSYYGSKRIPLNRAWIEAMMNRANSAGGLELIAEKLAQAPA</sequence>
<evidence type="ECO:0000313" key="2">
    <source>
        <dbReference type="EMBL" id="TIH37442.1"/>
    </source>
</evidence>
<dbReference type="GO" id="GO:0016874">
    <property type="term" value="F:ligase activity"/>
    <property type="evidence" value="ECO:0007669"/>
    <property type="project" value="UniProtKB-KW"/>
</dbReference>
<protein>
    <submittedName>
        <fullName evidence="2">ATP-dependent DNA ligase</fullName>
    </submittedName>
</protein>
<dbReference type="OrthoDB" id="5123855at2"/>
<gene>
    <name evidence="2" type="ORF">D4765_08545</name>
</gene>
<accession>A0A4T2C1V0</accession>
<comment type="caution">
    <text evidence="2">The sequence shown here is derived from an EMBL/GenBank/DDBJ whole genome shotgun (WGS) entry which is preliminary data.</text>
</comment>
<dbReference type="Proteomes" id="UP000306192">
    <property type="component" value="Unassembled WGS sequence"/>
</dbReference>
<dbReference type="RefSeq" id="WP_136641868.1">
    <property type="nucleotide sequence ID" value="NZ_QYRT01000012.1"/>
</dbReference>
<feature type="domain" description="DUF7882" evidence="1">
    <location>
        <begin position="1"/>
        <end position="97"/>
    </location>
</feature>
<evidence type="ECO:0000259" key="1">
    <source>
        <dbReference type="Pfam" id="PF25355"/>
    </source>
</evidence>
<keyword evidence="2" id="KW-0436">Ligase</keyword>
<name>A0A4T2C1V0_9MICO</name>
<dbReference type="AlphaFoldDB" id="A0A4T2C1V0"/>
<proteinExistence type="predicted"/>
<evidence type="ECO:0000313" key="3">
    <source>
        <dbReference type="Proteomes" id="UP000306192"/>
    </source>
</evidence>
<organism evidence="2 3">
    <name type="scientific">Subtercola vilae</name>
    <dbReference type="NCBI Taxonomy" id="2056433"/>
    <lineage>
        <taxon>Bacteria</taxon>
        <taxon>Bacillati</taxon>
        <taxon>Actinomycetota</taxon>
        <taxon>Actinomycetes</taxon>
        <taxon>Micrococcales</taxon>
        <taxon>Microbacteriaceae</taxon>
        <taxon>Subtercola</taxon>
    </lineage>
</organism>